<dbReference type="EMBL" id="LPXN01000127">
    <property type="protein sequence ID" value="KZD05831.1"/>
    <property type="molecule type" value="Genomic_DNA"/>
</dbReference>
<keyword evidence="10" id="KW-1185">Reference proteome</keyword>
<evidence type="ECO:0000256" key="7">
    <source>
        <dbReference type="SAM" id="Phobius"/>
    </source>
</evidence>
<dbReference type="PANTHER" id="PTHR30176">
    <property type="entry name" value="FERREDOXIN-TYPE PROTEIN NAPH"/>
    <property type="match status" value="1"/>
</dbReference>
<dbReference type="STRING" id="580166.AUP43_02660"/>
<keyword evidence="7" id="KW-0812">Transmembrane</keyword>
<evidence type="ECO:0000256" key="6">
    <source>
        <dbReference type="ARBA" id="ARBA00023014"/>
    </source>
</evidence>
<evidence type="ECO:0000256" key="4">
    <source>
        <dbReference type="ARBA" id="ARBA00022982"/>
    </source>
</evidence>
<keyword evidence="5" id="KW-0408">Iron</keyword>
<evidence type="ECO:0000256" key="2">
    <source>
        <dbReference type="ARBA" id="ARBA00022485"/>
    </source>
</evidence>
<keyword evidence="7" id="KW-1133">Transmembrane helix</keyword>
<dbReference type="InterPro" id="IPR013783">
    <property type="entry name" value="Ig-like_fold"/>
</dbReference>
<keyword evidence="3" id="KW-0479">Metal-binding</keyword>
<keyword evidence="1" id="KW-0813">Transport</keyword>
<dbReference type="SUPFAM" id="SSF54862">
    <property type="entry name" value="4Fe-4S ferredoxins"/>
    <property type="match status" value="1"/>
</dbReference>
<keyword evidence="2" id="KW-0004">4Fe-4S</keyword>
<name>A0A154VX93_9PROT</name>
<gene>
    <name evidence="9" type="ORF">AUP43_02660</name>
</gene>
<keyword evidence="6" id="KW-0411">Iron-sulfur</keyword>
<feature type="transmembrane region" description="Helical" evidence="7">
    <location>
        <begin position="162"/>
        <end position="178"/>
    </location>
</feature>
<dbReference type="Pfam" id="PF12801">
    <property type="entry name" value="Fer4_5"/>
    <property type="match status" value="1"/>
</dbReference>
<dbReference type="OrthoDB" id="9811700at2"/>
<evidence type="ECO:0000256" key="1">
    <source>
        <dbReference type="ARBA" id="ARBA00022448"/>
    </source>
</evidence>
<dbReference type="NCBIfam" id="TIGR02745">
    <property type="entry name" value="ccoG_rdxA_fixG"/>
    <property type="match status" value="1"/>
</dbReference>
<evidence type="ECO:0000313" key="10">
    <source>
        <dbReference type="Proteomes" id="UP000076400"/>
    </source>
</evidence>
<evidence type="ECO:0000256" key="5">
    <source>
        <dbReference type="ARBA" id="ARBA00023004"/>
    </source>
</evidence>
<dbReference type="GO" id="GO:0051539">
    <property type="term" value="F:4 iron, 4 sulfur cluster binding"/>
    <property type="evidence" value="ECO:0007669"/>
    <property type="project" value="UniProtKB-KW"/>
</dbReference>
<dbReference type="PROSITE" id="PS00198">
    <property type="entry name" value="4FE4S_FER_1"/>
    <property type="match status" value="1"/>
</dbReference>
<feature type="domain" description="4Fe-4S ferredoxin-type" evidence="8">
    <location>
        <begin position="257"/>
        <end position="286"/>
    </location>
</feature>
<keyword evidence="7" id="KW-0472">Membrane</keyword>
<dbReference type="PROSITE" id="PS51379">
    <property type="entry name" value="4FE4S_FER_2"/>
    <property type="match status" value="1"/>
</dbReference>
<proteinExistence type="predicted"/>
<dbReference type="GO" id="GO:0046872">
    <property type="term" value="F:metal ion binding"/>
    <property type="evidence" value="ECO:0007669"/>
    <property type="project" value="UniProtKB-KW"/>
</dbReference>
<dbReference type="Gene3D" id="2.60.40.10">
    <property type="entry name" value="Immunoglobulins"/>
    <property type="match status" value="1"/>
</dbReference>
<dbReference type="InterPro" id="IPR014116">
    <property type="entry name" value="Cyt_c_oxidase_cbb3_FixG"/>
</dbReference>
<dbReference type="AlphaFoldDB" id="A0A154VX93"/>
<evidence type="ECO:0000313" key="9">
    <source>
        <dbReference type="EMBL" id="KZD05831.1"/>
    </source>
</evidence>
<dbReference type="InterPro" id="IPR051684">
    <property type="entry name" value="Electron_Trans/Redox"/>
</dbReference>
<reference evidence="9 10" key="1">
    <citation type="submission" date="2015-12" db="EMBL/GenBank/DDBJ databases">
        <title>Genome sequence of Oceanibaculum pacificum MCCC 1A02656.</title>
        <authorList>
            <person name="Lu L."/>
            <person name="Lai Q."/>
            <person name="Shao Z."/>
            <person name="Qian P."/>
        </authorList>
    </citation>
    <scope>NUCLEOTIDE SEQUENCE [LARGE SCALE GENOMIC DNA]</scope>
    <source>
        <strain evidence="9 10">MCCC 1A02656</strain>
    </source>
</reference>
<feature type="transmembrane region" description="Helical" evidence="7">
    <location>
        <begin position="36"/>
        <end position="54"/>
    </location>
</feature>
<evidence type="ECO:0000256" key="3">
    <source>
        <dbReference type="ARBA" id="ARBA00022723"/>
    </source>
</evidence>
<dbReference type="PANTHER" id="PTHR30176:SF3">
    <property type="entry name" value="FERREDOXIN-TYPE PROTEIN NAPH"/>
    <property type="match status" value="1"/>
</dbReference>
<keyword evidence="4" id="KW-0249">Electron transport</keyword>
<dbReference type="InterPro" id="IPR017896">
    <property type="entry name" value="4Fe4S_Fe-S-bd"/>
</dbReference>
<accession>A0A154VX93</accession>
<protein>
    <submittedName>
        <fullName evidence="9">Cytochrome c oxidase accessory protein CcoG</fullName>
    </submittedName>
</protein>
<sequence>MNAERPLLDEPAPRKALFANRAKVYPKIVAGRFRRLKWAAMALLLGLYYLAPWLRWDRGPGSPDQAILADIPGARLYFFFIEIWPQEVYYLTGVLILGAVGLFLATALFGRIWCGFACPQTVWSDLYLQVERWIEGERAERIRLDHAPWSIAKLARKLAKHAAWLLIAAATGGAWIFYFNDAPTLMRGLARFQASPTVLFFIALFTATTYLLAGWVREQMCIYMCPWPRFQAAMLDEHSTIVTYEAWRGEPRSPKRKTESWDQRGDCIDCRQCVQVCPTGIDIRDGQQLACIGCGLCIDACNDIMARIERPGDLIAFDTEANQPARMVGQRSALRLFRPRVLVYVALLVAVAGIMLFSLMNRSDTELTVQRDRAPLFVALSDGDVRNSYTVKILNKTREERDYRLSVDGLPQARITVVGHEGEAGDLVALPVKADAVGSFRIHIRVPRDVLAGSSTPIDLVVTPFEAAERHAASTLFLGPVP</sequence>
<feature type="transmembrane region" description="Helical" evidence="7">
    <location>
        <begin position="198"/>
        <end position="216"/>
    </location>
</feature>
<dbReference type="Pfam" id="PF13746">
    <property type="entry name" value="Fer4_18"/>
    <property type="match status" value="1"/>
</dbReference>
<dbReference type="InterPro" id="IPR032879">
    <property type="entry name" value="FixG_C"/>
</dbReference>
<evidence type="ECO:0000259" key="8">
    <source>
        <dbReference type="PROSITE" id="PS51379"/>
    </source>
</evidence>
<dbReference type="RefSeq" id="WP_067557887.1">
    <property type="nucleotide sequence ID" value="NZ_LPXN01000127.1"/>
</dbReference>
<feature type="transmembrane region" description="Helical" evidence="7">
    <location>
        <begin position="341"/>
        <end position="360"/>
    </location>
</feature>
<dbReference type="InterPro" id="IPR017900">
    <property type="entry name" value="4Fe4S_Fe_S_CS"/>
</dbReference>
<comment type="caution">
    <text evidence="9">The sequence shown here is derived from an EMBL/GenBank/DDBJ whole genome shotgun (WGS) entry which is preliminary data.</text>
</comment>
<dbReference type="Proteomes" id="UP000076400">
    <property type="component" value="Unassembled WGS sequence"/>
</dbReference>
<dbReference type="Pfam" id="PF11614">
    <property type="entry name" value="FixG_C"/>
    <property type="match status" value="1"/>
</dbReference>
<dbReference type="GO" id="GO:0005886">
    <property type="term" value="C:plasma membrane"/>
    <property type="evidence" value="ECO:0007669"/>
    <property type="project" value="TreeGrafter"/>
</dbReference>
<feature type="transmembrane region" description="Helical" evidence="7">
    <location>
        <begin position="88"/>
        <end position="109"/>
    </location>
</feature>
<organism evidence="9 10">
    <name type="scientific">Oceanibaculum pacificum</name>
    <dbReference type="NCBI Taxonomy" id="580166"/>
    <lineage>
        <taxon>Bacteria</taxon>
        <taxon>Pseudomonadati</taxon>
        <taxon>Pseudomonadota</taxon>
        <taxon>Alphaproteobacteria</taxon>
        <taxon>Rhodospirillales</taxon>
        <taxon>Oceanibaculaceae</taxon>
        <taxon>Oceanibaculum</taxon>
    </lineage>
</organism>